<organism evidence="15 16">
    <name type="scientific">Aphanomyces stellatus</name>
    <dbReference type="NCBI Taxonomy" id="120398"/>
    <lineage>
        <taxon>Eukaryota</taxon>
        <taxon>Sar</taxon>
        <taxon>Stramenopiles</taxon>
        <taxon>Oomycota</taxon>
        <taxon>Saprolegniomycetes</taxon>
        <taxon>Saprolegniales</taxon>
        <taxon>Verrucalvaceae</taxon>
        <taxon>Aphanomyces</taxon>
    </lineage>
</organism>
<evidence type="ECO:0000256" key="3">
    <source>
        <dbReference type="ARBA" id="ARBA00022527"/>
    </source>
</evidence>
<keyword evidence="5 10" id="KW-0808">Transferase</keyword>
<dbReference type="PROSITE" id="PS00107">
    <property type="entry name" value="PROTEIN_KINASE_ATP"/>
    <property type="match status" value="1"/>
</dbReference>
<comment type="activity regulation">
    <text evidence="10">Activated by threonine and tyrosine phosphorylation.</text>
</comment>
<name>A0A485LW48_9STRA</name>
<sequence length="1005" mass="111716">MTTTLRSERIDLRRSASHSHGDANLSSSFFREQRLSQRDSSEMLSFADTSAMTRSGPAGQFTHPSRNLRPTTKSETAASVKAYRSRVPTMLPETSSAPHHAVHWEGMVRKKGDWLPRWEPRYLVLDGNVLRYYSKQEDARVGRNLRGRMTLTFVSPEFYKKKEHGFVIETAGKKTFHLLCDTELEKDMWIEMMQAAIGDSNAPRKTPRAASSIESSVVQVPYHPPPSSMTSAASHRSLPYSPREAPIDVRDFYNALQKLLLSHTSSAQFFPKLTRDVVLTSNYMPTVPFWGEYHGLDGVLHFFSILYETVEYAAFVVTDIAQAQDGAVAVVAGRETMTNKLNNRTFTQQWQHTIEFAPDGRVSRLSITADSISSSAVFGCNAMSNLRLPRHQDHMLPVSEAAAVRAAINHPTGGVVLVHVIRGEDLGGEFDNPPLVPTRRPSNMDQHTSYVVAMSMDAPTAPLPTTPAAATSRTDLATCESPDPRWNTIVTVPLVVADDGAAVVQVEAWRLTHMRMLTPLAEDAIQDENAQFHYTEELVGVCKINVAPFVALAAALPAVETTAQWYTLLSPTAPTTSVGRVLLSVRFDGGAVVVPPASATLARASSSVPRPIHISTAHAYTDNQRDNTAFQVGNTVFDVPKKYQMIKVLGQGAYGHVIAASDTETGVSLAIKNVPNTFADLIDAKRILREIRLMRHLTHPKLVNLVDLFRPPSLHDFNDVYLVSDLMETDLHRVINSNQTLTDDHVQYFLYQMLVAVKYVHSANVLHRDLKPSNILVNTNCDVKICDFGLARGVPDGNDAALTEYVVTRWYRAPEVLLTAAYDKPMDVWAIGCMLAELIGRRPLFPGTDFLHQLKIIMEVVGTPDESTLDFVANHKAKRFITKQPKRRPIPFSMLYPRASPLALDLLEKMLVFDPRQRISVDDALEHPYLANVRDPALELTCTRGAFDYSFEDMDLTKDNLQRLMFEDICHFHPDALLSNNPTTASSSTKPPPGATARTKKASSR</sequence>
<dbReference type="InterPro" id="IPR050117">
    <property type="entry name" value="MAPK"/>
</dbReference>
<feature type="compositionally biased region" description="Polar residues" evidence="11">
    <location>
        <begin position="62"/>
        <end position="77"/>
    </location>
</feature>
<dbReference type="InterPro" id="IPR017441">
    <property type="entry name" value="Protein_kinase_ATP_BS"/>
</dbReference>
<dbReference type="InterPro" id="IPR008271">
    <property type="entry name" value="Ser/Thr_kinase_AS"/>
</dbReference>
<dbReference type="CDD" id="cd00821">
    <property type="entry name" value="PH"/>
    <property type="match status" value="1"/>
</dbReference>
<evidence type="ECO:0000256" key="6">
    <source>
        <dbReference type="ARBA" id="ARBA00022741"/>
    </source>
</evidence>
<evidence type="ECO:0000256" key="8">
    <source>
        <dbReference type="ARBA" id="ARBA00022840"/>
    </source>
</evidence>
<dbReference type="PROSITE" id="PS01351">
    <property type="entry name" value="MAPK"/>
    <property type="match status" value="1"/>
</dbReference>
<comment type="similarity">
    <text evidence="10">Belongs to the protein kinase superfamily. Ser/Thr protein kinase family. MAP kinase subfamily.</text>
</comment>
<evidence type="ECO:0000259" key="12">
    <source>
        <dbReference type="PROSITE" id="PS50003"/>
    </source>
</evidence>
<protein>
    <recommendedName>
        <fullName evidence="2 10">Mitogen-activated protein kinase</fullName>
        <ecNumber evidence="2 10">2.7.11.24</ecNumber>
    </recommendedName>
</protein>
<dbReference type="InterPro" id="IPR011009">
    <property type="entry name" value="Kinase-like_dom_sf"/>
</dbReference>
<dbReference type="Proteomes" id="UP000332933">
    <property type="component" value="Unassembled WGS sequence"/>
</dbReference>
<evidence type="ECO:0000256" key="2">
    <source>
        <dbReference type="ARBA" id="ARBA00012411"/>
    </source>
</evidence>
<feature type="binding site" evidence="9">
    <location>
        <position position="672"/>
    </location>
    <ligand>
        <name>ATP</name>
        <dbReference type="ChEBI" id="CHEBI:30616"/>
    </ligand>
</feature>
<keyword evidence="4" id="KW-0597">Phosphoprotein</keyword>
<keyword evidence="8 9" id="KW-0067">ATP-binding</keyword>
<accession>A0A485LW48</accession>
<dbReference type="EMBL" id="VJMH01007478">
    <property type="protein sequence ID" value="KAF0682963.1"/>
    <property type="molecule type" value="Genomic_DNA"/>
</dbReference>
<dbReference type="EC" id="2.7.11.24" evidence="2 10"/>
<dbReference type="PROSITE" id="PS00108">
    <property type="entry name" value="PROTEIN_KINASE_ST"/>
    <property type="match status" value="1"/>
</dbReference>
<dbReference type="AlphaFoldDB" id="A0A485LW48"/>
<evidence type="ECO:0000256" key="4">
    <source>
        <dbReference type="ARBA" id="ARBA00022553"/>
    </source>
</evidence>
<dbReference type="GO" id="GO:0004707">
    <property type="term" value="F:MAP kinase activity"/>
    <property type="evidence" value="ECO:0007669"/>
    <property type="project" value="UniProtKB-EC"/>
</dbReference>
<dbReference type="InterPro" id="IPR032710">
    <property type="entry name" value="NTF2-like_dom_sf"/>
</dbReference>
<dbReference type="Gene3D" id="3.30.200.20">
    <property type="entry name" value="Phosphorylase Kinase, domain 1"/>
    <property type="match status" value="1"/>
</dbReference>
<evidence type="ECO:0000313" key="16">
    <source>
        <dbReference type="Proteomes" id="UP000332933"/>
    </source>
</evidence>
<dbReference type="Gene3D" id="3.10.450.50">
    <property type="match status" value="1"/>
</dbReference>
<dbReference type="EMBL" id="CAADRA010007504">
    <property type="protein sequence ID" value="VFU01607.1"/>
    <property type="molecule type" value="Genomic_DNA"/>
</dbReference>
<dbReference type="InterPro" id="IPR011993">
    <property type="entry name" value="PH-like_dom_sf"/>
</dbReference>
<comment type="cofactor">
    <cofactor evidence="1 10">
        <name>Mg(2+)</name>
        <dbReference type="ChEBI" id="CHEBI:18420"/>
    </cofactor>
</comment>
<dbReference type="Gene3D" id="1.10.510.10">
    <property type="entry name" value="Transferase(Phosphotransferase) domain 1"/>
    <property type="match status" value="1"/>
</dbReference>
<dbReference type="CDD" id="cd07834">
    <property type="entry name" value="STKc_MAPK"/>
    <property type="match status" value="1"/>
</dbReference>
<evidence type="ECO:0000259" key="13">
    <source>
        <dbReference type="PROSITE" id="PS50011"/>
    </source>
</evidence>
<evidence type="ECO:0000256" key="5">
    <source>
        <dbReference type="ARBA" id="ARBA00022679"/>
    </source>
</evidence>
<dbReference type="PROSITE" id="PS50011">
    <property type="entry name" value="PROTEIN_KINASE_DOM"/>
    <property type="match status" value="1"/>
</dbReference>
<evidence type="ECO:0000256" key="7">
    <source>
        <dbReference type="ARBA" id="ARBA00022777"/>
    </source>
</evidence>
<evidence type="ECO:0000256" key="10">
    <source>
        <dbReference type="RuleBase" id="RU361165"/>
    </source>
</evidence>
<feature type="region of interest" description="Disordered" evidence="11">
    <location>
        <begin position="1"/>
        <end position="31"/>
    </location>
</feature>
<dbReference type="FunFam" id="3.30.200.20:FF:000028">
    <property type="entry name" value="Mitogen-activated protein kinase"/>
    <property type="match status" value="1"/>
</dbReference>
<dbReference type="Pfam" id="PF00069">
    <property type="entry name" value="Pkinase"/>
    <property type="match status" value="1"/>
</dbReference>
<feature type="domain" description="PH" evidence="12">
    <location>
        <begin position="101"/>
        <end position="198"/>
    </location>
</feature>
<dbReference type="InterPro" id="IPR000719">
    <property type="entry name" value="Prot_kinase_dom"/>
</dbReference>
<dbReference type="PROSITE" id="PS50003">
    <property type="entry name" value="PH_DOMAIN"/>
    <property type="match status" value="1"/>
</dbReference>
<feature type="region of interest" description="Disordered" evidence="11">
    <location>
        <begin position="51"/>
        <end position="79"/>
    </location>
</feature>
<dbReference type="SUPFAM" id="SSF50729">
    <property type="entry name" value="PH domain-like"/>
    <property type="match status" value="1"/>
</dbReference>
<reference evidence="15 16" key="1">
    <citation type="submission" date="2019-03" db="EMBL/GenBank/DDBJ databases">
        <authorList>
            <person name="Gaulin E."/>
            <person name="Dumas B."/>
        </authorList>
    </citation>
    <scope>NUCLEOTIDE SEQUENCE [LARGE SCALE GENOMIC DNA]</scope>
    <source>
        <strain evidence="15">CBS 568.67</strain>
    </source>
</reference>
<evidence type="ECO:0000256" key="11">
    <source>
        <dbReference type="SAM" id="MobiDB-lite"/>
    </source>
</evidence>
<dbReference type="SUPFAM" id="SSF56112">
    <property type="entry name" value="Protein kinase-like (PK-like)"/>
    <property type="match status" value="1"/>
</dbReference>
<dbReference type="Gene3D" id="2.30.29.30">
    <property type="entry name" value="Pleckstrin-homology domain (PH domain)/Phosphotyrosine-binding domain (PTB)"/>
    <property type="match status" value="1"/>
</dbReference>
<feature type="compositionally biased region" description="Basic and acidic residues" evidence="11">
    <location>
        <begin position="1"/>
        <end position="14"/>
    </location>
</feature>
<proteinExistence type="inferred from homology"/>
<keyword evidence="7 10" id="KW-0418">Kinase</keyword>
<dbReference type="InterPro" id="IPR003527">
    <property type="entry name" value="MAP_kinase_CS"/>
</dbReference>
<dbReference type="SMART" id="SM00233">
    <property type="entry name" value="PH"/>
    <property type="match status" value="1"/>
</dbReference>
<dbReference type="Pfam" id="PF00169">
    <property type="entry name" value="PH"/>
    <property type="match status" value="1"/>
</dbReference>
<evidence type="ECO:0000256" key="1">
    <source>
        <dbReference type="ARBA" id="ARBA00001946"/>
    </source>
</evidence>
<dbReference type="OrthoDB" id="60777at2759"/>
<evidence type="ECO:0000256" key="9">
    <source>
        <dbReference type="PROSITE-ProRule" id="PRU10141"/>
    </source>
</evidence>
<dbReference type="SMART" id="SM00220">
    <property type="entry name" value="S_TKc"/>
    <property type="match status" value="1"/>
</dbReference>
<keyword evidence="6 9" id="KW-0547">Nucleotide-binding</keyword>
<keyword evidence="10" id="KW-0460">Magnesium</keyword>
<keyword evidence="16" id="KW-1185">Reference proteome</keyword>
<reference evidence="14" key="2">
    <citation type="submission" date="2019-06" db="EMBL/GenBank/DDBJ databases">
        <title>Genomics analysis of Aphanomyces spp. identifies a new class of oomycete effector associated with host adaptation.</title>
        <authorList>
            <person name="Gaulin E."/>
        </authorList>
    </citation>
    <scope>NUCLEOTIDE SEQUENCE</scope>
    <source>
        <strain evidence="14">CBS 578.67</strain>
    </source>
</reference>
<comment type="catalytic activity">
    <reaction evidence="10">
        <text>L-threonyl-[protein] + ATP = O-phospho-L-threonyl-[protein] + ADP + H(+)</text>
        <dbReference type="Rhea" id="RHEA:46608"/>
        <dbReference type="Rhea" id="RHEA-COMP:11060"/>
        <dbReference type="Rhea" id="RHEA-COMP:11605"/>
        <dbReference type="ChEBI" id="CHEBI:15378"/>
        <dbReference type="ChEBI" id="CHEBI:30013"/>
        <dbReference type="ChEBI" id="CHEBI:30616"/>
        <dbReference type="ChEBI" id="CHEBI:61977"/>
        <dbReference type="ChEBI" id="CHEBI:456216"/>
        <dbReference type="EC" id="2.7.11.24"/>
    </reaction>
</comment>
<evidence type="ECO:0000313" key="14">
    <source>
        <dbReference type="EMBL" id="KAF0682963.1"/>
    </source>
</evidence>
<keyword evidence="3 10" id="KW-0723">Serine/threonine-protein kinase</keyword>
<dbReference type="InterPro" id="IPR001849">
    <property type="entry name" value="PH_domain"/>
</dbReference>
<evidence type="ECO:0000313" key="15">
    <source>
        <dbReference type="EMBL" id="VFU01607.1"/>
    </source>
</evidence>
<dbReference type="SUPFAM" id="SSF54427">
    <property type="entry name" value="NTF2-like"/>
    <property type="match status" value="1"/>
</dbReference>
<dbReference type="PANTHER" id="PTHR24055">
    <property type="entry name" value="MITOGEN-ACTIVATED PROTEIN KINASE"/>
    <property type="match status" value="1"/>
</dbReference>
<dbReference type="GO" id="GO:0005524">
    <property type="term" value="F:ATP binding"/>
    <property type="evidence" value="ECO:0007669"/>
    <property type="project" value="UniProtKB-UniRule"/>
</dbReference>
<gene>
    <name evidence="15" type="primary">Aste57867_24976</name>
    <name evidence="14" type="ORF">As57867_024898</name>
    <name evidence="15" type="ORF">ASTE57867_24976</name>
</gene>
<dbReference type="FunFam" id="1.10.510.10:FF:000439">
    <property type="entry name" value="Mitogen-activated protein kinase"/>
    <property type="match status" value="1"/>
</dbReference>
<feature type="region of interest" description="Disordered" evidence="11">
    <location>
        <begin position="981"/>
        <end position="1005"/>
    </location>
</feature>
<feature type="domain" description="Protein kinase" evidence="13">
    <location>
        <begin position="643"/>
        <end position="930"/>
    </location>
</feature>